<dbReference type="EMBL" id="JAMDLW010000006">
    <property type="protein sequence ID" value="MCY9519177.1"/>
    <property type="molecule type" value="Genomic_DNA"/>
</dbReference>
<comment type="caution">
    <text evidence="1">The sequence shown here is derived from an EMBL/GenBank/DDBJ whole genome shotgun (WGS) entry which is preliminary data.</text>
</comment>
<proteinExistence type="predicted"/>
<sequence length="110" mass="12835">MTVKLFDALPSLFADIIKNKEQQREIDNILVQRHRFPRSLFIEILAKHEVIHSLSEVELCVLMRVVYEVTGYEQAAPARFYKKSEITRAAKYMRQSIDDITLGCTASKRY</sequence>
<dbReference type="Proteomes" id="UP001207626">
    <property type="component" value="Unassembled WGS sequence"/>
</dbReference>
<evidence type="ECO:0000313" key="1">
    <source>
        <dbReference type="EMBL" id="MCY9519177.1"/>
    </source>
</evidence>
<organism evidence="1 2">
    <name type="scientific">Paenibacillus apiarius</name>
    <dbReference type="NCBI Taxonomy" id="46240"/>
    <lineage>
        <taxon>Bacteria</taxon>
        <taxon>Bacillati</taxon>
        <taxon>Bacillota</taxon>
        <taxon>Bacilli</taxon>
        <taxon>Bacillales</taxon>
        <taxon>Paenibacillaceae</taxon>
        <taxon>Paenibacillus</taxon>
    </lineage>
</organism>
<evidence type="ECO:0000313" key="2">
    <source>
        <dbReference type="Proteomes" id="UP001207626"/>
    </source>
</evidence>
<protein>
    <submittedName>
        <fullName evidence="1">Uncharacterized protein</fullName>
    </submittedName>
</protein>
<accession>A0ABT4DP95</accession>
<dbReference type="RefSeq" id="WP_087433138.1">
    <property type="nucleotide sequence ID" value="NZ_JAMDLV010000064.1"/>
</dbReference>
<reference evidence="1 2" key="1">
    <citation type="submission" date="2022-05" db="EMBL/GenBank/DDBJ databases">
        <title>Genome Sequencing of Bee-Associated Microbes.</title>
        <authorList>
            <person name="Dunlap C."/>
        </authorList>
    </citation>
    <scope>NUCLEOTIDE SEQUENCE [LARGE SCALE GENOMIC DNA]</scope>
    <source>
        <strain evidence="1 2">NRRL NRS-1438</strain>
    </source>
</reference>
<name>A0ABT4DP95_9BACL</name>
<keyword evidence="2" id="KW-1185">Reference proteome</keyword>
<gene>
    <name evidence="1" type="ORF">M5X09_05705</name>
</gene>